<comment type="caution">
    <text evidence="3">The sequence shown here is derived from an EMBL/GenBank/DDBJ whole genome shotgun (WGS) entry which is preliminary data.</text>
</comment>
<reference evidence="3 4" key="1">
    <citation type="submission" date="2018-02" db="EMBL/GenBank/DDBJ databases">
        <title>Draft genome of wild Prunus yedoensis var. nudiflora.</title>
        <authorList>
            <person name="Baek S."/>
            <person name="Kim J.-H."/>
            <person name="Choi K."/>
            <person name="Kim G.-B."/>
            <person name="Cho A."/>
            <person name="Jang H."/>
            <person name="Shin C.-H."/>
            <person name="Yu H.-J."/>
            <person name="Mun J.-H."/>
        </authorList>
    </citation>
    <scope>NUCLEOTIDE SEQUENCE [LARGE SCALE GENOMIC DNA]</scope>
    <source>
        <strain evidence="4">cv. Jeju island</strain>
        <tissue evidence="3">Leaf</tissue>
    </source>
</reference>
<evidence type="ECO:0000256" key="2">
    <source>
        <dbReference type="ARBA" id="ARBA00023277"/>
    </source>
</evidence>
<dbReference type="OrthoDB" id="1194211at2759"/>
<dbReference type="EMBL" id="PJQY01000758">
    <property type="protein sequence ID" value="PQQ08158.1"/>
    <property type="molecule type" value="Genomic_DNA"/>
</dbReference>
<evidence type="ECO:0000313" key="4">
    <source>
        <dbReference type="Proteomes" id="UP000250321"/>
    </source>
</evidence>
<comment type="similarity">
    <text evidence="1">Belongs to the glycosyl hydrolases 36 family.</text>
</comment>
<name>A0A314YTM3_PRUYE</name>
<sequence>MKLALCGRCDGLRIFWSLFRCGATVVCYVLPFKDDCLIVRDKVVLSHVPRNITVAPAADEAAFIGASSSNSSSRHVFSFGVLEGYKFMCFFRFKLWWMIPSFEDSGCEVPAETQMLLLETREKSTVQNGLFEPTTENSLYILLLPVLDGPFRASLQGNTVNELEFCIESGDPNVQTSQVTEAVFMNLGDNPFKLIRNSTRYWQSTKIPAHVDWFGWSIWDAFYHKVDPEGIEKGLKRRIKGGFPPKFLIIDEGWQNKVMEVEAEPDETDSPYHATSVDRLTSIEENDKFKSFRSGKSYANLREFVKFIKEEYGLKYTPCFNICFESFVKNVHD</sequence>
<dbReference type="PANTHER" id="PTHR31268">
    <property type="match status" value="1"/>
</dbReference>
<dbReference type="SUPFAM" id="SSF51445">
    <property type="entry name" value="(Trans)glycosidases"/>
    <property type="match status" value="1"/>
</dbReference>
<dbReference type="PANTHER" id="PTHR31268:SF10">
    <property type="entry name" value="GALACTINOL--SUCROSE GALACTOSYLTRANSFERASE"/>
    <property type="match status" value="1"/>
</dbReference>
<accession>A0A314YTM3</accession>
<dbReference type="Proteomes" id="UP000250321">
    <property type="component" value="Unassembled WGS sequence"/>
</dbReference>
<dbReference type="InterPro" id="IPR008811">
    <property type="entry name" value="Glycosyl_hydrolases_36"/>
</dbReference>
<organism evidence="3 4">
    <name type="scientific">Prunus yedoensis var. nudiflora</name>
    <dbReference type="NCBI Taxonomy" id="2094558"/>
    <lineage>
        <taxon>Eukaryota</taxon>
        <taxon>Viridiplantae</taxon>
        <taxon>Streptophyta</taxon>
        <taxon>Embryophyta</taxon>
        <taxon>Tracheophyta</taxon>
        <taxon>Spermatophyta</taxon>
        <taxon>Magnoliopsida</taxon>
        <taxon>eudicotyledons</taxon>
        <taxon>Gunneridae</taxon>
        <taxon>Pentapetalae</taxon>
        <taxon>rosids</taxon>
        <taxon>fabids</taxon>
        <taxon>Rosales</taxon>
        <taxon>Rosaceae</taxon>
        <taxon>Amygdaloideae</taxon>
        <taxon>Amygdaleae</taxon>
        <taxon>Prunus</taxon>
    </lineage>
</organism>
<proteinExistence type="inferred from homology"/>
<dbReference type="AlphaFoldDB" id="A0A314YTM3"/>
<protein>
    <recommendedName>
        <fullName evidence="5">Galactinol--sucrose galactosyltransferase</fullName>
    </recommendedName>
</protein>
<dbReference type="STRING" id="2094558.A0A314YTM3"/>
<keyword evidence="2" id="KW-0119">Carbohydrate metabolism</keyword>
<keyword evidence="4" id="KW-1185">Reference proteome</keyword>
<dbReference type="Pfam" id="PF05691">
    <property type="entry name" value="Raffinose_syn"/>
    <property type="match status" value="1"/>
</dbReference>
<evidence type="ECO:0000256" key="1">
    <source>
        <dbReference type="ARBA" id="ARBA00007240"/>
    </source>
</evidence>
<dbReference type="InterPro" id="IPR017853">
    <property type="entry name" value="GH"/>
</dbReference>
<evidence type="ECO:0000313" key="3">
    <source>
        <dbReference type="EMBL" id="PQQ08158.1"/>
    </source>
</evidence>
<evidence type="ECO:0008006" key="5">
    <source>
        <dbReference type="Google" id="ProtNLM"/>
    </source>
</evidence>
<gene>
    <name evidence="3" type="ORF">Pyn_09631</name>
</gene>